<dbReference type="InterPro" id="IPR012337">
    <property type="entry name" value="RNaseH-like_sf"/>
</dbReference>
<evidence type="ECO:0000259" key="3">
    <source>
        <dbReference type="PROSITE" id="PS50994"/>
    </source>
</evidence>
<dbReference type="EMBL" id="QJKJ01008469">
    <property type="protein sequence ID" value="RDX79660.1"/>
    <property type="molecule type" value="Genomic_DNA"/>
</dbReference>
<dbReference type="PANTHER" id="PTHR35046:SF26">
    <property type="entry name" value="RNA-DIRECTED DNA POLYMERASE"/>
    <property type="match status" value="1"/>
</dbReference>
<protein>
    <recommendedName>
        <fullName evidence="3">Integrase catalytic domain-containing protein</fullName>
    </recommendedName>
</protein>
<feature type="compositionally biased region" description="Basic residues" evidence="1">
    <location>
        <begin position="45"/>
        <end position="55"/>
    </location>
</feature>
<evidence type="ECO:0000313" key="4">
    <source>
        <dbReference type="EMBL" id="RDX79660.1"/>
    </source>
</evidence>
<dbReference type="Proteomes" id="UP000257109">
    <property type="component" value="Unassembled WGS sequence"/>
</dbReference>
<dbReference type="OrthoDB" id="529980at2759"/>
<evidence type="ECO:0000256" key="2">
    <source>
        <dbReference type="SAM" id="Phobius"/>
    </source>
</evidence>
<dbReference type="InterPro" id="IPR043128">
    <property type="entry name" value="Rev_trsase/Diguanyl_cyclase"/>
</dbReference>
<dbReference type="AlphaFoldDB" id="A0A371FNA4"/>
<keyword evidence="2" id="KW-0812">Transmembrane</keyword>
<evidence type="ECO:0000256" key="1">
    <source>
        <dbReference type="SAM" id="MobiDB-lite"/>
    </source>
</evidence>
<dbReference type="InterPro" id="IPR000477">
    <property type="entry name" value="RT_dom"/>
</dbReference>
<feature type="compositionally biased region" description="Basic and acidic residues" evidence="1">
    <location>
        <begin position="56"/>
        <end position="65"/>
    </location>
</feature>
<dbReference type="CDD" id="cd01647">
    <property type="entry name" value="RT_LTR"/>
    <property type="match status" value="1"/>
</dbReference>
<dbReference type="SUPFAM" id="SSF56672">
    <property type="entry name" value="DNA/RNA polymerases"/>
    <property type="match status" value="1"/>
</dbReference>
<dbReference type="PANTHER" id="PTHR35046">
    <property type="entry name" value="ZINC KNUCKLE (CCHC-TYPE) FAMILY PROTEIN"/>
    <property type="match status" value="1"/>
</dbReference>
<dbReference type="InterPro" id="IPR043502">
    <property type="entry name" value="DNA/RNA_pol_sf"/>
</dbReference>
<comment type="caution">
    <text evidence="4">The sequence shown here is derived from an EMBL/GenBank/DDBJ whole genome shotgun (WGS) entry which is preliminary data.</text>
</comment>
<reference evidence="4" key="1">
    <citation type="submission" date="2018-05" db="EMBL/GenBank/DDBJ databases">
        <title>Draft genome of Mucuna pruriens seed.</title>
        <authorList>
            <person name="Nnadi N.E."/>
            <person name="Vos R."/>
            <person name="Hasami M.H."/>
            <person name="Devisetty U.K."/>
            <person name="Aguiy J.C."/>
        </authorList>
    </citation>
    <scope>NUCLEOTIDE SEQUENCE [LARGE SCALE GENOMIC DNA]</scope>
    <source>
        <strain evidence="4">JCA_2017</strain>
    </source>
</reference>
<dbReference type="GO" id="GO:0003676">
    <property type="term" value="F:nucleic acid binding"/>
    <property type="evidence" value="ECO:0007669"/>
    <property type="project" value="InterPro"/>
</dbReference>
<proteinExistence type="predicted"/>
<keyword evidence="5" id="KW-1185">Reference proteome</keyword>
<dbReference type="SUPFAM" id="SSF53098">
    <property type="entry name" value="Ribonuclease H-like"/>
    <property type="match status" value="1"/>
</dbReference>
<feature type="non-terminal residue" evidence="4">
    <location>
        <position position="1"/>
    </location>
</feature>
<gene>
    <name evidence="4" type="ORF">CR513_39892</name>
</gene>
<feature type="compositionally biased region" description="Basic and acidic residues" evidence="1">
    <location>
        <begin position="1"/>
        <end position="44"/>
    </location>
</feature>
<dbReference type="InterPro" id="IPR036397">
    <property type="entry name" value="RNaseH_sf"/>
</dbReference>
<dbReference type="Pfam" id="PF17919">
    <property type="entry name" value="RT_RNaseH_2"/>
    <property type="match status" value="1"/>
</dbReference>
<evidence type="ECO:0000313" key="5">
    <source>
        <dbReference type="Proteomes" id="UP000257109"/>
    </source>
</evidence>
<dbReference type="GO" id="GO:0015074">
    <property type="term" value="P:DNA integration"/>
    <property type="evidence" value="ECO:0007669"/>
    <property type="project" value="InterPro"/>
</dbReference>
<feature type="domain" description="Integrase catalytic" evidence="3">
    <location>
        <begin position="563"/>
        <end position="670"/>
    </location>
</feature>
<dbReference type="InterPro" id="IPR001584">
    <property type="entry name" value="Integrase_cat-core"/>
</dbReference>
<organism evidence="4 5">
    <name type="scientific">Mucuna pruriens</name>
    <name type="common">Velvet bean</name>
    <name type="synonym">Dolichos pruriens</name>
    <dbReference type="NCBI Taxonomy" id="157652"/>
    <lineage>
        <taxon>Eukaryota</taxon>
        <taxon>Viridiplantae</taxon>
        <taxon>Streptophyta</taxon>
        <taxon>Embryophyta</taxon>
        <taxon>Tracheophyta</taxon>
        <taxon>Spermatophyta</taxon>
        <taxon>Magnoliopsida</taxon>
        <taxon>eudicotyledons</taxon>
        <taxon>Gunneridae</taxon>
        <taxon>Pentapetalae</taxon>
        <taxon>rosids</taxon>
        <taxon>fabids</taxon>
        <taxon>Fabales</taxon>
        <taxon>Fabaceae</taxon>
        <taxon>Papilionoideae</taxon>
        <taxon>50 kb inversion clade</taxon>
        <taxon>NPAAA clade</taxon>
        <taxon>indigoferoid/millettioid clade</taxon>
        <taxon>Phaseoleae</taxon>
        <taxon>Mucuna</taxon>
    </lineage>
</organism>
<dbReference type="PROSITE" id="PS50994">
    <property type="entry name" value="INTEGRASE"/>
    <property type="match status" value="1"/>
</dbReference>
<keyword evidence="2" id="KW-1133">Transmembrane helix</keyword>
<feature type="region of interest" description="Disordered" evidence="1">
    <location>
        <begin position="1"/>
        <end position="65"/>
    </location>
</feature>
<dbReference type="Gene3D" id="3.30.420.10">
    <property type="entry name" value="Ribonuclease H-like superfamily/Ribonuclease H"/>
    <property type="match status" value="1"/>
</dbReference>
<feature type="transmembrane region" description="Helical" evidence="2">
    <location>
        <begin position="83"/>
        <end position="110"/>
    </location>
</feature>
<keyword evidence="2" id="KW-0472">Membrane</keyword>
<dbReference type="Pfam" id="PF00078">
    <property type="entry name" value="RVT_1"/>
    <property type="match status" value="1"/>
</dbReference>
<dbReference type="Gene3D" id="3.30.70.270">
    <property type="match status" value="2"/>
</dbReference>
<dbReference type="Gene3D" id="3.10.10.10">
    <property type="entry name" value="HIV Type 1 Reverse Transcriptase, subunit A, domain 1"/>
    <property type="match status" value="1"/>
</dbReference>
<accession>A0A371FNA4</accession>
<dbReference type="InterPro" id="IPR041577">
    <property type="entry name" value="RT_RNaseH_2"/>
</dbReference>
<name>A0A371FNA4_MUCPR</name>
<sequence length="670" mass="77480">MRMKREEERKMKVKTEMSKKKEKEEKSEKRKSVRENKATKSEKNKRGKKSIKSGKSKKEEKRKESLLVSHREVKRVLLAKRELLFFMSTNILLNASSPLIYLPIGVGALLEELKDVFSKCLMDLTLGATLLNGTAYRTNSEESKEIQKQVDQFMEKGWVRESMSDEPLDPQSRPRLKDVGNFLLKLGIEKYTPFPIWMIFWMNFMWISPNKDGEGDEWKTTFKTKFGLYEWLIMPFGLTNAPSTFIRLMNHVLRSLIGECVFVYFDDILIYSICVNDHFLHVRNVLEILGKESLYANLEKNFVFLGFFVGSHGVKVDEEKVKAILKWPTPKTMSEVRSFHGLASFYRSPLNEIIKKSVGFKLEETQERAFQVLKDKLTHLVILALPNFAKSFKLECDASNVSIWTIVLQEGNLIAYFSEKLKGSHLNYSTYDKKLYALVRALHVEFLKQFPYVIKHKKGKGNVVADALSRRHALLSMLETKLFGLESLKDMYGNDEDFGKVIALCANLANGGYFRYNGFLFKGKRLCVPKSSIRELLVKEVHEGDSMGHFRELKTYQFIHGLYAPLPIHTIPWVDISMNFVLGCLGQGRDSIFVVIDGFSKMTHFIHCYKVNACHVANLFFREVVKLHDLPKTIVLDRDSKFLGHFWRIQWSKFGTELLVSTTCHPQTNE</sequence>